<dbReference type="InterPro" id="IPR002925">
    <property type="entry name" value="Dienelactn_hydro"/>
</dbReference>
<dbReference type="Pfam" id="PF01738">
    <property type="entry name" value="DLH"/>
    <property type="match status" value="1"/>
</dbReference>
<dbReference type="PANTHER" id="PTHR17630:SF105">
    <property type="entry name" value="DIENELACTONE HYDROLASE FAMILY PROTEIN (AFU_ORTHOLOGUE AFUA_4G08790)"/>
    <property type="match status" value="1"/>
</dbReference>
<keyword evidence="2" id="KW-0378">Hydrolase</keyword>
<name>A0AA40K1Z8_9PEZI</name>
<dbReference type="Gene3D" id="3.40.50.1820">
    <property type="entry name" value="alpha/beta hydrolase"/>
    <property type="match status" value="1"/>
</dbReference>
<dbReference type="Proteomes" id="UP001172155">
    <property type="component" value="Unassembled WGS sequence"/>
</dbReference>
<organism evidence="2 3">
    <name type="scientific">Schizothecium vesticola</name>
    <dbReference type="NCBI Taxonomy" id="314040"/>
    <lineage>
        <taxon>Eukaryota</taxon>
        <taxon>Fungi</taxon>
        <taxon>Dikarya</taxon>
        <taxon>Ascomycota</taxon>
        <taxon>Pezizomycotina</taxon>
        <taxon>Sordariomycetes</taxon>
        <taxon>Sordariomycetidae</taxon>
        <taxon>Sordariales</taxon>
        <taxon>Schizotheciaceae</taxon>
        <taxon>Schizothecium</taxon>
    </lineage>
</organism>
<accession>A0AA40K1Z8</accession>
<dbReference type="EMBL" id="JAUKUD010000005">
    <property type="protein sequence ID" value="KAK0742712.1"/>
    <property type="molecule type" value="Genomic_DNA"/>
</dbReference>
<sequence length="294" mass="31736">MATGFCRDCFTGRILEDAVLAGTEQTIHGLPTYVTGPGPGASRGIVVILPDAFGYALNNTRALADAYARRVPCTVYVPDFMAGNALPAWTMTNMDFVPPPTAPLPSRLAQRTWALAQVIPPLLRFAYTCRQSVARKRIADFLRAVRTSASPPPAVGVAGFCWGGFFAVELTHEGPANEMVDPAGGEGRIPLIDCAFTAHPSLLSIPRDAERVSRPLSVANGDDDEFMGRSKMEVLRGVMEGKNAGAGEGRYEVVVYPGAKHGFAVRRDWDDEVQRGAKEGSEDQAVRFFARFMG</sequence>
<dbReference type="AlphaFoldDB" id="A0AA40K1Z8"/>
<protein>
    <submittedName>
        <fullName evidence="2">Alpha/Beta hydrolase protein</fullName>
    </submittedName>
</protein>
<dbReference type="InterPro" id="IPR029058">
    <property type="entry name" value="AB_hydrolase_fold"/>
</dbReference>
<proteinExistence type="predicted"/>
<evidence type="ECO:0000313" key="3">
    <source>
        <dbReference type="Proteomes" id="UP001172155"/>
    </source>
</evidence>
<dbReference type="PANTHER" id="PTHR17630">
    <property type="entry name" value="DIENELACTONE HYDROLASE"/>
    <property type="match status" value="1"/>
</dbReference>
<dbReference type="GO" id="GO:0016787">
    <property type="term" value="F:hydrolase activity"/>
    <property type="evidence" value="ECO:0007669"/>
    <property type="project" value="UniProtKB-KW"/>
</dbReference>
<evidence type="ECO:0000259" key="1">
    <source>
        <dbReference type="Pfam" id="PF01738"/>
    </source>
</evidence>
<reference evidence="2" key="1">
    <citation type="submission" date="2023-06" db="EMBL/GenBank/DDBJ databases">
        <title>Genome-scale phylogeny and comparative genomics of the fungal order Sordariales.</title>
        <authorList>
            <consortium name="Lawrence Berkeley National Laboratory"/>
            <person name="Hensen N."/>
            <person name="Bonometti L."/>
            <person name="Westerberg I."/>
            <person name="Brannstrom I.O."/>
            <person name="Guillou S."/>
            <person name="Cros-Aarteil S."/>
            <person name="Calhoun S."/>
            <person name="Haridas S."/>
            <person name="Kuo A."/>
            <person name="Mondo S."/>
            <person name="Pangilinan J."/>
            <person name="Riley R."/>
            <person name="LaButti K."/>
            <person name="Andreopoulos B."/>
            <person name="Lipzen A."/>
            <person name="Chen C."/>
            <person name="Yanf M."/>
            <person name="Daum C."/>
            <person name="Ng V."/>
            <person name="Clum A."/>
            <person name="Steindorff A."/>
            <person name="Ohm R."/>
            <person name="Martin F."/>
            <person name="Silar P."/>
            <person name="Natvig D."/>
            <person name="Lalanne C."/>
            <person name="Gautier V."/>
            <person name="Ament-velasquez S.L."/>
            <person name="Kruys A."/>
            <person name="Hutchinson M.I."/>
            <person name="Powell A.J."/>
            <person name="Barry K."/>
            <person name="Miller A.N."/>
            <person name="Grigoriev I.V."/>
            <person name="Debuchy R."/>
            <person name="Gladieux P."/>
            <person name="Thoren M.H."/>
            <person name="Johannesson H."/>
        </authorList>
    </citation>
    <scope>NUCLEOTIDE SEQUENCE</scope>
    <source>
        <strain evidence="2">SMH3187-1</strain>
    </source>
</reference>
<dbReference type="SUPFAM" id="SSF53474">
    <property type="entry name" value="alpha/beta-Hydrolases"/>
    <property type="match status" value="1"/>
</dbReference>
<gene>
    <name evidence="2" type="ORF">B0T18DRAFT_289329</name>
</gene>
<feature type="non-terminal residue" evidence="2">
    <location>
        <position position="1"/>
    </location>
</feature>
<evidence type="ECO:0000313" key="2">
    <source>
        <dbReference type="EMBL" id="KAK0742712.1"/>
    </source>
</evidence>
<feature type="domain" description="Dienelactone hydrolase" evidence="1">
    <location>
        <begin position="33"/>
        <end position="291"/>
    </location>
</feature>
<comment type="caution">
    <text evidence="2">The sequence shown here is derived from an EMBL/GenBank/DDBJ whole genome shotgun (WGS) entry which is preliminary data.</text>
</comment>
<keyword evidence="3" id="KW-1185">Reference proteome</keyword>